<dbReference type="GO" id="GO:0019901">
    <property type="term" value="F:protein kinase binding"/>
    <property type="evidence" value="ECO:0007669"/>
    <property type="project" value="TreeGrafter"/>
</dbReference>
<evidence type="ECO:0000313" key="2">
    <source>
        <dbReference type="EMBL" id="KAH8042415.1"/>
    </source>
</evidence>
<keyword evidence="3" id="KW-1185">Reference proteome</keyword>
<dbReference type="AlphaFoldDB" id="A0A9J6F8D5"/>
<dbReference type="PROSITE" id="PS51783">
    <property type="entry name" value="PH_BEACH"/>
    <property type="match status" value="1"/>
</dbReference>
<dbReference type="PANTHER" id="PTHR13743">
    <property type="entry name" value="BEIGE/BEACH-RELATED"/>
    <property type="match status" value="1"/>
</dbReference>
<evidence type="ECO:0000313" key="3">
    <source>
        <dbReference type="Proteomes" id="UP000821866"/>
    </source>
</evidence>
<dbReference type="InterPro" id="IPR023362">
    <property type="entry name" value="PH-BEACH_dom"/>
</dbReference>
<dbReference type="SUPFAM" id="SSF50729">
    <property type="entry name" value="PH domain-like"/>
    <property type="match status" value="1"/>
</dbReference>
<dbReference type="InterPro" id="IPR050865">
    <property type="entry name" value="BEACH_Domain"/>
</dbReference>
<dbReference type="GO" id="GO:0008104">
    <property type="term" value="P:intracellular protein localization"/>
    <property type="evidence" value="ECO:0007669"/>
    <property type="project" value="TreeGrafter"/>
</dbReference>
<dbReference type="GO" id="GO:0016020">
    <property type="term" value="C:membrane"/>
    <property type="evidence" value="ECO:0007669"/>
    <property type="project" value="TreeGrafter"/>
</dbReference>
<sequence>MMQLVPPELRQLVFRLNGGQANATYAENASELMKLVFDFVCHENVEDESRLSEKVRRTVELAYVIKPLYWKLSQQENFARMRLKLTLNHNFDSHYQASCLRDNQGILTNQNTSCLPPITAEAKAMQQKEDIVAEEDIQALQGQVQDLENPDGIIDKKKPVIEEDCELVTLMKVVKGRFEVTATQIYFIDLSPVREEGERHDFTYPLHMLREVHLRRYNLRRSALEFFLVDQTNFFLNFTTKVRG</sequence>
<dbReference type="EMBL" id="JABSTU010000001">
    <property type="protein sequence ID" value="KAH8042415.1"/>
    <property type="molecule type" value="Genomic_DNA"/>
</dbReference>
<reference evidence="2" key="1">
    <citation type="journal article" date="2020" name="Cell">
        <title>Large-Scale Comparative Analyses of Tick Genomes Elucidate Their Genetic Diversity and Vector Capacities.</title>
        <authorList>
            <consortium name="Tick Genome and Microbiome Consortium (TIGMIC)"/>
            <person name="Jia N."/>
            <person name="Wang J."/>
            <person name="Shi W."/>
            <person name="Du L."/>
            <person name="Sun Y."/>
            <person name="Zhan W."/>
            <person name="Jiang J.F."/>
            <person name="Wang Q."/>
            <person name="Zhang B."/>
            <person name="Ji P."/>
            <person name="Bell-Sakyi L."/>
            <person name="Cui X.M."/>
            <person name="Yuan T.T."/>
            <person name="Jiang B.G."/>
            <person name="Yang W.F."/>
            <person name="Lam T.T."/>
            <person name="Chang Q.C."/>
            <person name="Ding S.J."/>
            <person name="Wang X.J."/>
            <person name="Zhu J.G."/>
            <person name="Ruan X.D."/>
            <person name="Zhao L."/>
            <person name="Wei J.T."/>
            <person name="Ye R.Z."/>
            <person name="Que T.C."/>
            <person name="Du C.H."/>
            <person name="Zhou Y.H."/>
            <person name="Cheng J.X."/>
            <person name="Dai P.F."/>
            <person name="Guo W.B."/>
            <person name="Han X.H."/>
            <person name="Huang E.J."/>
            <person name="Li L.F."/>
            <person name="Wei W."/>
            <person name="Gao Y.C."/>
            <person name="Liu J.Z."/>
            <person name="Shao H.Z."/>
            <person name="Wang X."/>
            <person name="Wang C.C."/>
            <person name="Yang T.C."/>
            <person name="Huo Q.B."/>
            <person name="Li W."/>
            <person name="Chen H.Y."/>
            <person name="Chen S.E."/>
            <person name="Zhou L.G."/>
            <person name="Ni X.B."/>
            <person name="Tian J.H."/>
            <person name="Sheng Y."/>
            <person name="Liu T."/>
            <person name="Pan Y.S."/>
            <person name="Xia L.Y."/>
            <person name="Li J."/>
            <person name="Zhao F."/>
            <person name="Cao W.C."/>
        </authorList>
    </citation>
    <scope>NUCLEOTIDE SEQUENCE</scope>
    <source>
        <strain evidence="2">Rmic-2018</strain>
    </source>
</reference>
<reference evidence="2" key="2">
    <citation type="submission" date="2021-09" db="EMBL/GenBank/DDBJ databases">
        <authorList>
            <person name="Jia N."/>
            <person name="Wang J."/>
            <person name="Shi W."/>
            <person name="Du L."/>
            <person name="Sun Y."/>
            <person name="Zhan W."/>
            <person name="Jiang J."/>
            <person name="Wang Q."/>
            <person name="Zhang B."/>
            <person name="Ji P."/>
            <person name="Sakyi L.B."/>
            <person name="Cui X."/>
            <person name="Yuan T."/>
            <person name="Jiang B."/>
            <person name="Yang W."/>
            <person name="Lam T.T.-Y."/>
            <person name="Chang Q."/>
            <person name="Ding S."/>
            <person name="Wang X."/>
            <person name="Zhu J."/>
            <person name="Ruan X."/>
            <person name="Zhao L."/>
            <person name="Wei J."/>
            <person name="Que T."/>
            <person name="Du C."/>
            <person name="Cheng J."/>
            <person name="Dai P."/>
            <person name="Han X."/>
            <person name="Huang E."/>
            <person name="Gao Y."/>
            <person name="Liu J."/>
            <person name="Shao H."/>
            <person name="Ye R."/>
            <person name="Li L."/>
            <person name="Wei W."/>
            <person name="Wang X."/>
            <person name="Wang C."/>
            <person name="Huo Q."/>
            <person name="Li W."/>
            <person name="Guo W."/>
            <person name="Chen H."/>
            <person name="Chen S."/>
            <person name="Zhou L."/>
            <person name="Zhou L."/>
            <person name="Ni X."/>
            <person name="Tian J."/>
            <person name="Zhou Y."/>
            <person name="Sheng Y."/>
            <person name="Liu T."/>
            <person name="Pan Y."/>
            <person name="Xia L."/>
            <person name="Li J."/>
            <person name="Zhao F."/>
            <person name="Cao W."/>
        </authorList>
    </citation>
    <scope>NUCLEOTIDE SEQUENCE</scope>
    <source>
        <strain evidence="2">Rmic-2018</strain>
        <tissue evidence="2">Larvae</tissue>
    </source>
</reference>
<dbReference type="CDD" id="cd01201">
    <property type="entry name" value="PH_BEACH"/>
    <property type="match status" value="1"/>
</dbReference>
<dbReference type="PANTHER" id="PTHR13743:SF112">
    <property type="entry name" value="BEACH DOMAIN-CONTAINING PROTEIN"/>
    <property type="match status" value="1"/>
</dbReference>
<dbReference type="InterPro" id="IPR011993">
    <property type="entry name" value="PH-like_dom_sf"/>
</dbReference>
<organism evidence="2 3">
    <name type="scientific">Rhipicephalus microplus</name>
    <name type="common">Cattle tick</name>
    <name type="synonym">Boophilus microplus</name>
    <dbReference type="NCBI Taxonomy" id="6941"/>
    <lineage>
        <taxon>Eukaryota</taxon>
        <taxon>Metazoa</taxon>
        <taxon>Ecdysozoa</taxon>
        <taxon>Arthropoda</taxon>
        <taxon>Chelicerata</taxon>
        <taxon>Arachnida</taxon>
        <taxon>Acari</taxon>
        <taxon>Parasitiformes</taxon>
        <taxon>Ixodida</taxon>
        <taxon>Ixodoidea</taxon>
        <taxon>Ixodidae</taxon>
        <taxon>Rhipicephalinae</taxon>
        <taxon>Rhipicephalus</taxon>
        <taxon>Boophilus</taxon>
    </lineage>
</organism>
<accession>A0A9J6F8D5</accession>
<dbReference type="Pfam" id="PF14844">
    <property type="entry name" value="PH_BEACH"/>
    <property type="match status" value="1"/>
</dbReference>
<protein>
    <recommendedName>
        <fullName evidence="1">BEACH-type PH domain-containing protein</fullName>
    </recommendedName>
</protein>
<comment type="caution">
    <text evidence="2">The sequence shown here is derived from an EMBL/GenBank/DDBJ whole genome shotgun (WGS) entry which is preliminary data.</text>
</comment>
<gene>
    <name evidence="2" type="ORF">HPB51_023254</name>
</gene>
<dbReference type="Pfam" id="PF16057">
    <property type="entry name" value="DUF4800"/>
    <property type="match status" value="1"/>
</dbReference>
<evidence type="ECO:0000259" key="1">
    <source>
        <dbReference type="PROSITE" id="PS51783"/>
    </source>
</evidence>
<feature type="domain" description="BEACH-type PH" evidence="1">
    <location>
        <begin position="154"/>
        <end position="244"/>
    </location>
</feature>
<dbReference type="VEuPathDB" id="VectorBase:LOC119165896"/>
<dbReference type="Gene3D" id="2.30.29.30">
    <property type="entry name" value="Pleckstrin-homology domain (PH domain)/Phosphotyrosine-binding domain (PTB)"/>
    <property type="match status" value="1"/>
</dbReference>
<proteinExistence type="predicted"/>
<name>A0A9J6F8D5_RHIMP</name>
<dbReference type="GO" id="GO:0005829">
    <property type="term" value="C:cytosol"/>
    <property type="evidence" value="ECO:0007669"/>
    <property type="project" value="TreeGrafter"/>
</dbReference>
<dbReference type="Proteomes" id="UP000821866">
    <property type="component" value="Chromosome 1"/>
</dbReference>